<reference evidence="5" key="1">
    <citation type="submission" date="2010-07" db="EMBL/GenBank/DDBJ databases">
        <title>The genome sequence of Gaeumannomyces graminis var. tritici strain R3-111a-1.</title>
        <authorList>
            <consortium name="The Broad Institute Genome Sequencing Platform"/>
            <person name="Ma L.-J."/>
            <person name="Dead R."/>
            <person name="Young S."/>
            <person name="Zeng Q."/>
            <person name="Koehrsen M."/>
            <person name="Alvarado L."/>
            <person name="Berlin A."/>
            <person name="Chapman S.B."/>
            <person name="Chen Z."/>
            <person name="Freedman E."/>
            <person name="Gellesch M."/>
            <person name="Goldberg J."/>
            <person name="Griggs A."/>
            <person name="Gujja S."/>
            <person name="Heilman E.R."/>
            <person name="Heiman D."/>
            <person name="Hepburn T."/>
            <person name="Howarth C."/>
            <person name="Jen D."/>
            <person name="Larson L."/>
            <person name="Mehta T."/>
            <person name="Neiman D."/>
            <person name="Pearson M."/>
            <person name="Roberts A."/>
            <person name="Saif S."/>
            <person name="Shea T."/>
            <person name="Shenoy N."/>
            <person name="Sisk P."/>
            <person name="Stolte C."/>
            <person name="Sykes S."/>
            <person name="Walk T."/>
            <person name="White J."/>
            <person name="Yandava C."/>
            <person name="Haas B."/>
            <person name="Nusbaum C."/>
            <person name="Birren B."/>
        </authorList>
    </citation>
    <scope>NUCLEOTIDE SEQUENCE [LARGE SCALE GENOMIC DNA]</scope>
    <source>
        <strain evidence="5">R3-111a-1</strain>
    </source>
</reference>
<dbReference type="eggNOG" id="KOG1577">
    <property type="taxonomic scope" value="Eukaryota"/>
</dbReference>
<dbReference type="InterPro" id="IPR023210">
    <property type="entry name" value="NADP_OxRdtase_dom"/>
</dbReference>
<gene>
    <name evidence="4" type="primary">20354371</name>
    <name evidence="3" type="ORF">GGTG_13913</name>
</gene>
<dbReference type="AlphaFoldDB" id="J3PK66"/>
<dbReference type="PANTHER" id="PTHR43827:SF8">
    <property type="entry name" value="ALDO_KETO REDUCTASE FAMILY PROTEIN"/>
    <property type="match status" value="1"/>
</dbReference>
<evidence type="ECO:0000259" key="2">
    <source>
        <dbReference type="Pfam" id="PF00248"/>
    </source>
</evidence>
<dbReference type="CDD" id="cd19071">
    <property type="entry name" value="AKR_AKR1-5-like"/>
    <property type="match status" value="1"/>
</dbReference>
<reference evidence="3" key="2">
    <citation type="submission" date="2010-07" db="EMBL/GenBank/DDBJ databases">
        <authorList>
            <consortium name="The Broad Institute Genome Sequencing Platform"/>
            <consortium name="Broad Institute Genome Sequencing Center for Infectious Disease"/>
            <person name="Ma L.-J."/>
            <person name="Dead R."/>
            <person name="Young S."/>
            <person name="Zeng Q."/>
            <person name="Koehrsen M."/>
            <person name="Alvarado L."/>
            <person name="Berlin A."/>
            <person name="Chapman S.B."/>
            <person name="Chen Z."/>
            <person name="Freedman E."/>
            <person name="Gellesch M."/>
            <person name="Goldberg J."/>
            <person name="Griggs A."/>
            <person name="Gujja S."/>
            <person name="Heilman E.R."/>
            <person name="Heiman D."/>
            <person name="Hepburn T."/>
            <person name="Howarth C."/>
            <person name="Jen D."/>
            <person name="Larson L."/>
            <person name="Mehta T."/>
            <person name="Neiman D."/>
            <person name="Pearson M."/>
            <person name="Roberts A."/>
            <person name="Saif S."/>
            <person name="Shea T."/>
            <person name="Shenoy N."/>
            <person name="Sisk P."/>
            <person name="Stolte C."/>
            <person name="Sykes S."/>
            <person name="Walk T."/>
            <person name="White J."/>
            <person name="Yandava C."/>
            <person name="Haas B."/>
            <person name="Nusbaum C."/>
            <person name="Birren B."/>
        </authorList>
    </citation>
    <scope>NUCLEOTIDE SEQUENCE</scope>
    <source>
        <strain evidence="3">R3-111a-1</strain>
    </source>
</reference>
<dbReference type="RefSeq" id="XP_009230101.1">
    <property type="nucleotide sequence ID" value="XM_009231837.1"/>
</dbReference>
<sequence>MALLPRVNVPGPGSGQIPFLLYGTAYKEDRTAKLTEQALKSGFRGVDTANYPTAYNEPLAGDGIAAGLESGIERNDVFIQSKFTPLWAHDKDKIPFNPDQDIEAQVRESVGLTFEHLRVKRLDALLLHAPYPDDEDNVRAWKVLETFVPEKVDRLGVSNMGLQQLEAIYKAATVKPVIVQNRFYRPTGYDHDVRGFCEAHGILYQAFYILAHNPELLGSDVVDSTARELEVDKEVALYLLILSLGIMQVLDGTTRVEAMLEDVAAVKTILGDEDKVKSLEPFVAAFKTLIRELAMSPPET</sequence>
<keyword evidence="1" id="KW-0560">Oxidoreductase</keyword>
<organism evidence="3">
    <name type="scientific">Gaeumannomyces tritici (strain R3-111a-1)</name>
    <name type="common">Wheat and barley take-all root rot fungus</name>
    <name type="synonym">Gaeumannomyces graminis var. tritici</name>
    <dbReference type="NCBI Taxonomy" id="644352"/>
    <lineage>
        <taxon>Eukaryota</taxon>
        <taxon>Fungi</taxon>
        <taxon>Dikarya</taxon>
        <taxon>Ascomycota</taxon>
        <taxon>Pezizomycotina</taxon>
        <taxon>Sordariomycetes</taxon>
        <taxon>Sordariomycetidae</taxon>
        <taxon>Magnaporthales</taxon>
        <taxon>Magnaporthaceae</taxon>
        <taxon>Gaeumannomyces</taxon>
    </lineage>
</organism>
<dbReference type="SUPFAM" id="SSF51430">
    <property type="entry name" value="NAD(P)-linked oxidoreductase"/>
    <property type="match status" value="1"/>
</dbReference>
<accession>J3PK66</accession>
<feature type="domain" description="NADP-dependent oxidoreductase" evidence="2">
    <location>
        <begin position="25"/>
        <end position="212"/>
    </location>
</feature>
<dbReference type="Gene3D" id="3.20.20.100">
    <property type="entry name" value="NADP-dependent oxidoreductase domain"/>
    <property type="match status" value="1"/>
</dbReference>
<reference evidence="4" key="5">
    <citation type="submission" date="2018-04" db="UniProtKB">
        <authorList>
            <consortium name="EnsemblFungi"/>
        </authorList>
    </citation>
    <scope>IDENTIFICATION</scope>
    <source>
        <strain evidence="4">R3-111a-1</strain>
    </source>
</reference>
<dbReference type="PANTHER" id="PTHR43827">
    <property type="entry name" value="2,5-DIKETO-D-GLUCONIC ACID REDUCTASE"/>
    <property type="match status" value="1"/>
</dbReference>
<protein>
    <recommendedName>
        <fullName evidence="2">NADP-dependent oxidoreductase domain-containing protein</fullName>
    </recommendedName>
</protein>
<dbReference type="STRING" id="644352.J3PK66"/>
<reference evidence="3" key="3">
    <citation type="submission" date="2010-09" db="EMBL/GenBank/DDBJ databases">
        <title>Annotation of Gaeumannomyces graminis var. tritici R3-111a-1.</title>
        <authorList>
            <consortium name="The Broad Institute Genome Sequencing Platform"/>
            <person name="Ma L.-J."/>
            <person name="Dead R."/>
            <person name="Young S.K."/>
            <person name="Zeng Q."/>
            <person name="Gargeya S."/>
            <person name="Fitzgerald M."/>
            <person name="Haas B."/>
            <person name="Abouelleil A."/>
            <person name="Alvarado L."/>
            <person name="Arachchi H.M."/>
            <person name="Berlin A."/>
            <person name="Brown A."/>
            <person name="Chapman S.B."/>
            <person name="Chen Z."/>
            <person name="Dunbar C."/>
            <person name="Freedman E."/>
            <person name="Gearin G."/>
            <person name="Gellesch M."/>
            <person name="Goldberg J."/>
            <person name="Griggs A."/>
            <person name="Gujja S."/>
            <person name="Heiman D."/>
            <person name="Howarth C."/>
            <person name="Larson L."/>
            <person name="Lui A."/>
            <person name="MacDonald P.J.P."/>
            <person name="Mehta T."/>
            <person name="Montmayeur A."/>
            <person name="Murphy C."/>
            <person name="Neiman D."/>
            <person name="Pearson M."/>
            <person name="Priest M."/>
            <person name="Roberts A."/>
            <person name="Saif S."/>
            <person name="Shea T."/>
            <person name="Shenoy N."/>
            <person name="Sisk P."/>
            <person name="Stolte C."/>
            <person name="Sykes S."/>
            <person name="Yandava C."/>
            <person name="Wortman J."/>
            <person name="Nusbaum C."/>
            <person name="Birren B."/>
        </authorList>
    </citation>
    <scope>NUCLEOTIDE SEQUENCE</scope>
    <source>
        <strain evidence="3">R3-111a-1</strain>
    </source>
</reference>
<evidence type="ECO:0000313" key="3">
    <source>
        <dbReference type="EMBL" id="EJT68515.1"/>
    </source>
</evidence>
<name>J3PK66_GAET3</name>
<dbReference type="Proteomes" id="UP000006039">
    <property type="component" value="Unassembled WGS sequence"/>
</dbReference>
<dbReference type="OrthoDB" id="5357513at2759"/>
<dbReference type="GeneID" id="20354371"/>
<proteinExistence type="predicted"/>
<dbReference type="Pfam" id="PF00248">
    <property type="entry name" value="Aldo_ket_red"/>
    <property type="match status" value="1"/>
</dbReference>
<dbReference type="InterPro" id="IPR020471">
    <property type="entry name" value="AKR"/>
</dbReference>
<dbReference type="HOGENOM" id="CLU_023205_10_1_1"/>
<dbReference type="GO" id="GO:0016491">
    <property type="term" value="F:oxidoreductase activity"/>
    <property type="evidence" value="ECO:0007669"/>
    <property type="project" value="UniProtKB-KW"/>
</dbReference>
<keyword evidence="5" id="KW-1185">Reference proteome</keyword>
<evidence type="ECO:0000256" key="1">
    <source>
        <dbReference type="ARBA" id="ARBA00023002"/>
    </source>
</evidence>
<evidence type="ECO:0000313" key="4">
    <source>
        <dbReference type="EnsemblFungi" id="EJT68515"/>
    </source>
</evidence>
<reference evidence="4" key="4">
    <citation type="journal article" date="2015" name="G3 (Bethesda)">
        <title>Genome sequences of three phytopathogenic species of the Magnaporthaceae family of fungi.</title>
        <authorList>
            <person name="Okagaki L.H."/>
            <person name="Nunes C.C."/>
            <person name="Sailsbery J."/>
            <person name="Clay B."/>
            <person name="Brown D."/>
            <person name="John T."/>
            <person name="Oh Y."/>
            <person name="Young N."/>
            <person name="Fitzgerald M."/>
            <person name="Haas B.J."/>
            <person name="Zeng Q."/>
            <person name="Young S."/>
            <person name="Adiconis X."/>
            <person name="Fan L."/>
            <person name="Levin J.Z."/>
            <person name="Mitchell T.K."/>
            <person name="Okubara P.A."/>
            <person name="Farman M.L."/>
            <person name="Kohn L.M."/>
            <person name="Birren B."/>
            <person name="Ma L.-J."/>
            <person name="Dean R.A."/>
        </authorList>
    </citation>
    <scope>NUCLEOTIDE SEQUENCE</scope>
    <source>
        <strain evidence="4">R3-111a-1</strain>
    </source>
</reference>
<dbReference type="EnsemblFungi" id="EJT68515">
    <property type="protein sequence ID" value="EJT68515"/>
    <property type="gene ID" value="GGTG_13913"/>
</dbReference>
<dbReference type="InterPro" id="IPR036812">
    <property type="entry name" value="NAD(P)_OxRdtase_dom_sf"/>
</dbReference>
<evidence type="ECO:0000313" key="5">
    <source>
        <dbReference type="Proteomes" id="UP000006039"/>
    </source>
</evidence>
<dbReference type="VEuPathDB" id="FungiDB:GGTG_13913"/>
<dbReference type="EMBL" id="GL385471">
    <property type="protein sequence ID" value="EJT68515.1"/>
    <property type="molecule type" value="Genomic_DNA"/>
</dbReference>